<dbReference type="InterPro" id="IPR013103">
    <property type="entry name" value="RVT_2"/>
</dbReference>
<reference evidence="2" key="1">
    <citation type="journal article" date="2007" name="PLoS ONE">
        <title>The first genome sequence of an elite grapevine cultivar (Pinot noir Vitis vinifera L.): coping with a highly heterozygous genome.</title>
        <authorList>
            <person name="Velasco R."/>
            <person name="Zharkikh A."/>
            <person name="Troggio M."/>
            <person name="Cartwright D.A."/>
            <person name="Cestaro A."/>
            <person name="Pruss D."/>
            <person name="Pindo M."/>
            <person name="FitzGerald L.M."/>
            <person name="Vezzulli S."/>
            <person name="Reid J."/>
            <person name="Malacarne G."/>
            <person name="Iliev D."/>
            <person name="Coppola G."/>
            <person name="Wardell B."/>
            <person name="Micheletti D."/>
            <person name="Macalma T."/>
            <person name="Facci M."/>
            <person name="Mitchell J.T."/>
            <person name="Perazzolli M."/>
            <person name="Eldredge G."/>
            <person name="Gatto P."/>
            <person name="Oyzerski R."/>
            <person name="Moretto M."/>
            <person name="Gutin N."/>
            <person name="Stefanini M."/>
            <person name="Chen Y."/>
            <person name="Segala C."/>
            <person name="Davenport C."/>
            <person name="Dematte L."/>
            <person name="Mraz A."/>
            <person name="Battilana J."/>
            <person name="Stormo K."/>
            <person name="Costa F."/>
            <person name="Tao Q."/>
            <person name="Si-Ammour A."/>
            <person name="Harkins T."/>
            <person name="Lackey A."/>
            <person name="Perbost C."/>
            <person name="Taillon B."/>
            <person name="Stella A."/>
            <person name="Solovyev V."/>
            <person name="Fawcett J.A."/>
            <person name="Sterck L."/>
            <person name="Vandepoele K."/>
            <person name="Grando S.M."/>
            <person name="Toppo S."/>
            <person name="Moser C."/>
            <person name="Lanchbury J."/>
            <person name="Bogden R."/>
            <person name="Skolnick M."/>
            <person name="Sgaramella V."/>
            <person name="Bhatnagar S.K."/>
            <person name="Fontana P."/>
            <person name="Gutin A."/>
            <person name="Van de Peer Y."/>
            <person name="Salamini F."/>
            <person name="Viola R."/>
        </authorList>
    </citation>
    <scope>NUCLEOTIDE SEQUENCE</scope>
</reference>
<evidence type="ECO:0000259" key="1">
    <source>
        <dbReference type="Pfam" id="PF07727"/>
    </source>
</evidence>
<dbReference type="PANTHER" id="PTHR11439:SF463">
    <property type="entry name" value="REVERSE TRANSCRIPTASE TY1_COPIA-TYPE DOMAIN-CONTAINING PROTEIN"/>
    <property type="match status" value="1"/>
</dbReference>
<evidence type="ECO:0000313" key="2">
    <source>
        <dbReference type="EMBL" id="CAN69341.1"/>
    </source>
</evidence>
<organism evidence="2">
    <name type="scientific">Vitis vinifera</name>
    <name type="common">Grape</name>
    <dbReference type="NCBI Taxonomy" id="29760"/>
    <lineage>
        <taxon>Eukaryota</taxon>
        <taxon>Viridiplantae</taxon>
        <taxon>Streptophyta</taxon>
        <taxon>Embryophyta</taxon>
        <taxon>Tracheophyta</taxon>
        <taxon>Spermatophyta</taxon>
        <taxon>Magnoliopsida</taxon>
        <taxon>eudicotyledons</taxon>
        <taxon>Gunneridae</taxon>
        <taxon>Pentapetalae</taxon>
        <taxon>rosids</taxon>
        <taxon>Vitales</taxon>
        <taxon>Vitaceae</taxon>
        <taxon>Viteae</taxon>
        <taxon>Vitis</taxon>
    </lineage>
</organism>
<dbReference type="EMBL" id="AM433484">
    <property type="protein sequence ID" value="CAN69341.1"/>
    <property type="molecule type" value="Genomic_DNA"/>
</dbReference>
<sequence length="164" mass="19245">MKIAEVQVPRTIHEALSQSDWRKAVFYEMSALEKTNTWEIVDLLKDKNTVGWEELKDVKNAFLNGDWKEEAYMEIPLGFEGNNDSNKVCKLQKALYGLKQSPRAWFDRFTKGMWIKRLLEELKFPIDSPMRIFCDNQAAISVAKNLVHHDRTKHVEIDCHFTKE</sequence>
<dbReference type="AlphaFoldDB" id="A5AS38"/>
<feature type="domain" description="Reverse transcriptase Ty1/copia-type" evidence="1">
    <location>
        <begin position="57"/>
        <end position="112"/>
    </location>
</feature>
<proteinExistence type="predicted"/>
<dbReference type="PANTHER" id="PTHR11439">
    <property type="entry name" value="GAG-POL-RELATED RETROTRANSPOSON"/>
    <property type="match status" value="1"/>
</dbReference>
<dbReference type="CDD" id="cd09272">
    <property type="entry name" value="RNase_HI_RT_Ty1"/>
    <property type="match status" value="1"/>
</dbReference>
<gene>
    <name evidence="2" type="ORF">VITISV_011148</name>
</gene>
<protein>
    <recommendedName>
        <fullName evidence="1">Reverse transcriptase Ty1/copia-type domain-containing protein</fullName>
    </recommendedName>
</protein>
<accession>A5AS38</accession>
<dbReference type="Pfam" id="PF07727">
    <property type="entry name" value="RVT_2"/>
    <property type="match status" value="1"/>
</dbReference>
<name>A5AS38_VITVI</name>